<dbReference type="InterPro" id="IPR036280">
    <property type="entry name" value="Multihaem_cyt_sf"/>
</dbReference>
<proteinExistence type="predicted"/>
<evidence type="ECO:0000313" key="4">
    <source>
        <dbReference type="Proteomes" id="UP000741360"/>
    </source>
</evidence>
<dbReference type="PANTHER" id="PTHR35038">
    <property type="entry name" value="DISSIMILATORY SULFITE REDUCTASE SIRA"/>
    <property type="match status" value="1"/>
</dbReference>
<comment type="caution">
    <text evidence="3">The sequence shown here is derived from an EMBL/GenBank/DDBJ whole genome shotgun (WGS) entry which is preliminary data.</text>
</comment>
<evidence type="ECO:0000313" key="3">
    <source>
        <dbReference type="EMBL" id="MBI3015269.1"/>
    </source>
</evidence>
<accession>A0A932GQF2</accession>
<dbReference type="AlphaFoldDB" id="A0A932GQF2"/>
<dbReference type="InterPro" id="IPR051829">
    <property type="entry name" value="Multiheme_Cytochr_ET"/>
</dbReference>
<evidence type="ECO:0000256" key="1">
    <source>
        <dbReference type="ARBA" id="ARBA00022729"/>
    </source>
</evidence>
<gene>
    <name evidence="3" type="ORF">HYY65_09470</name>
</gene>
<evidence type="ECO:0000256" key="2">
    <source>
        <dbReference type="SAM" id="MobiDB-lite"/>
    </source>
</evidence>
<sequence>MNPEFLKSTHAQPGCSGCHGGDPRATDKDKAHDQRVRAPSDAMEKQCGICHANVVKTYRTSLHFTTRGYDTVMQAKSGSRWEQVEPIVQQACHRCHASCGDCHVRWPAAAEGGLLKGHLFVKEPPVESTCNGCHSGRVSPEYFGWNASQPADVHWNKAKMGCTACHEVKDLHGDGTPYRYRLDRSSQPRCLSCHPQAAPGKSVVEAHNVHGEKLECHVCHSVKYVNCYGCHLGKGARSELDFRIGLNLRKDRPYVYNLVRHAPTTREMLETRVADALPNYDDFPTWLPAFPHNIQRVTPQNRTCNSCHGSAELFLLQDKLDPRYPKANAKAAISRIPPKR</sequence>
<dbReference type="SUPFAM" id="SSF48695">
    <property type="entry name" value="Multiheme cytochromes"/>
    <property type="match status" value="2"/>
</dbReference>
<feature type="compositionally biased region" description="Basic and acidic residues" evidence="2">
    <location>
        <begin position="21"/>
        <end position="32"/>
    </location>
</feature>
<feature type="region of interest" description="Disordered" evidence="2">
    <location>
        <begin position="1"/>
        <end position="32"/>
    </location>
</feature>
<keyword evidence="1" id="KW-0732">Signal</keyword>
<dbReference type="Proteomes" id="UP000741360">
    <property type="component" value="Unassembled WGS sequence"/>
</dbReference>
<name>A0A932GQF2_UNCTE</name>
<dbReference type="PANTHER" id="PTHR35038:SF8">
    <property type="entry name" value="C-TYPE POLYHEME CYTOCHROME OMCC"/>
    <property type="match status" value="1"/>
</dbReference>
<reference evidence="3" key="1">
    <citation type="submission" date="2020-07" db="EMBL/GenBank/DDBJ databases">
        <title>Huge and variable diversity of episymbiotic CPR bacteria and DPANN archaea in groundwater ecosystems.</title>
        <authorList>
            <person name="He C.Y."/>
            <person name="Keren R."/>
            <person name="Whittaker M."/>
            <person name="Farag I.F."/>
            <person name="Doudna J."/>
            <person name="Cate J.H.D."/>
            <person name="Banfield J.F."/>
        </authorList>
    </citation>
    <scope>NUCLEOTIDE SEQUENCE</scope>
    <source>
        <strain evidence="3">NC_groundwater_717_Ag_S-0.2um_59_8</strain>
    </source>
</reference>
<evidence type="ECO:0008006" key="5">
    <source>
        <dbReference type="Google" id="ProtNLM"/>
    </source>
</evidence>
<protein>
    <recommendedName>
        <fullName evidence="5">Cytochrome c-552/4 domain-containing protein</fullName>
    </recommendedName>
</protein>
<dbReference type="GO" id="GO:0016491">
    <property type="term" value="F:oxidoreductase activity"/>
    <property type="evidence" value="ECO:0007669"/>
    <property type="project" value="TreeGrafter"/>
</dbReference>
<dbReference type="EMBL" id="JACPSX010000178">
    <property type="protein sequence ID" value="MBI3015269.1"/>
    <property type="molecule type" value="Genomic_DNA"/>
</dbReference>
<organism evidence="3 4">
    <name type="scientific">Tectimicrobiota bacterium</name>
    <dbReference type="NCBI Taxonomy" id="2528274"/>
    <lineage>
        <taxon>Bacteria</taxon>
        <taxon>Pseudomonadati</taxon>
        <taxon>Nitrospinota/Tectimicrobiota group</taxon>
        <taxon>Candidatus Tectimicrobiota</taxon>
    </lineage>
</organism>